<sequence length="189" mass="20342">MKNLIAFLEKVRIRQILTVFIAGVLLVISTACNSGDVNGARPQNPPVQMGGNNNPHKGGGDGYTNYKASTDAKAVRGNRADLQLVAPQLIAASNIGDIQSNSDDVLYPSANAGSTNNPAIGTRAQKELQAQVKQFPKERQPVIDRSDPGEKIMERIGEQFKDASAFVKETGDSALEKPELAPDPAKRRY</sequence>
<dbReference type="Proteomes" id="UP001464891">
    <property type="component" value="Unassembled WGS sequence"/>
</dbReference>
<reference evidence="2 3" key="1">
    <citation type="submission" date="2022-04" db="EMBL/GenBank/DDBJ databases">
        <title>Positive selection, recombination, and allopatry shape intraspecific diversity of widespread and dominant cyanobacteria.</title>
        <authorList>
            <person name="Wei J."/>
            <person name="Shu W."/>
            <person name="Hu C."/>
        </authorList>
    </citation>
    <scope>NUCLEOTIDE SEQUENCE [LARGE SCALE GENOMIC DNA]</scope>
    <source>
        <strain evidence="2 3">GB2-A4</strain>
    </source>
</reference>
<name>A0ABV0JD88_9CYAN</name>
<keyword evidence="3" id="KW-1185">Reference proteome</keyword>
<evidence type="ECO:0000313" key="2">
    <source>
        <dbReference type="EMBL" id="MEP0819752.1"/>
    </source>
</evidence>
<feature type="region of interest" description="Disordered" evidence="1">
    <location>
        <begin position="39"/>
        <end position="64"/>
    </location>
</feature>
<comment type="caution">
    <text evidence="2">The sequence shown here is derived from an EMBL/GenBank/DDBJ whole genome shotgun (WGS) entry which is preliminary data.</text>
</comment>
<accession>A0ABV0JD88</accession>
<feature type="compositionally biased region" description="Basic and acidic residues" evidence="1">
    <location>
        <begin position="169"/>
        <end position="189"/>
    </location>
</feature>
<evidence type="ECO:0008006" key="4">
    <source>
        <dbReference type="Google" id="ProtNLM"/>
    </source>
</evidence>
<dbReference type="EMBL" id="JAMPKM010000016">
    <property type="protein sequence ID" value="MEP0819752.1"/>
    <property type="molecule type" value="Genomic_DNA"/>
</dbReference>
<evidence type="ECO:0000313" key="3">
    <source>
        <dbReference type="Proteomes" id="UP001464891"/>
    </source>
</evidence>
<dbReference type="PROSITE" id="PS51257">
    <property type="entry name" value="PROKAR_LIPOPROTEIN"/>
    <property type="match status" value="1"/>
</dbReference>
<feature type="region of interest" description="Disordered" evidence="1">
    <location>
        <begin position="167"/>
        <end position="189"/>
    </location>
</feature>
<dbReference type="RefSeq" id="WP_190441017.1">
    <property type="nucleotide sequence ID" value="NZ_JAMPKM010000016.1"/>
</dbReference>
<evidence type="ECO:0000256" key="1">
    <source>
        <dbReference type="SAM" id="MobiDB-lite"/>
    </source>
</evidence>
<proteinExistence type="predicted"/>
<dbReference type="Pfam" id="PF20363">
    <property type="entry name" value="DUF6658"/>
    <property type="match status" value="1"/>
</dbReference>
<gene>
    <name evidence="2" type="ORF">NC998_21870</name>
</gene>
<organism evidence="2 3">
    <name type="scientific">Trichocoleus desertorum GB2-A4</name>
    <dbReference type="NCBI Taxonomy" id="2933944"/>
    <lineage>
        <taxon>Bacteria</taxon>
        <taxon>Bacillati</taxon>
        <taxon>Cyanobacteriota</taxon>
        <taxon>Cyanophyceae</taxon>
        <taxon>Leptolyngbyales</taxon>
        <taxon>Trichocoleusaceae</taxon>
        <taxon>Trichocoleus</taxon>
    </lineage>
</organism>
<protein>
    <recommendedName>
        <fullName evidence="4">YhcN/YlaJ family sporulation lipoprotein</fullName>
    </recommendedName>
</protein>
<dbReference type="InterPro" id="IPR046599">
    <property type="entry name" value="DUF6658"/>
</dbReference>